<dbReference type="VEuPathDB" id="MicrosporidiaDB:VICG_01175"/>
<dbReference type="GeneID" id="19881886"/>
<organism evidence="2 3">
    <name type="scientific">Vittaforma corneae (strain ATCC 50505)</name>
    <name type="common">Microsporidian parasite</name>
    <name type="synonym">Nosema corneum</name>
    <dbReference type="NCBI Taxonomy" id="993615"/>
    <lineage>
        <taxon>Eukaryota</taxon>
        <taxon>Fungi</taxon>
        <taxon>Fungi incertae sedis</taxon>
        <taxon>Microsporidia</taxon>
        <taxon>Nosematidae</taxon>
        <taxon>Vittaforma</taxon>
    </lineage>
</organism>
<keyword evidence="3" id="KW-1185">Reference proteome</keyword>
<dbReference type="HOGENOM" id="CLU_839632_0_0_1"/>
<feature type="region of interest" description="Disordered" evidence="1">
    <location>
        <begin position="116"/>
        <end position="135"/>
    </location>
</feature>
<sequence>MRKTYKPLARAEKASQMFRKKTLNVNDNLNIKHDDDDIENVDEYWSTAVSVIGNSTIDSIDNEKSIEPSDTLFNINTIRKSIQGEGNIQKIRTSEELAEDLYRQSVDEGKILQKGLAESSTENSGIESSNRESHTGYMKATIKKVVTSEEDSSLIRLPDGKDNSAEANNFDGTNSGYIISDGIDMDPGIQNDTASMIGQESEIKENSMNRLGIETALKPDVKGDVNMALKSFKTIKTSPKKKSSSTTRQKEVSQKVHSEVESTSSFERTRIEAHDPKKQKRSHIFEVENTVLNLNKNTIAPLFCSISVDVATMTLDYLAYVDNYKTENAFSVYIIKGKIELTVNGQTKIAPKGSVSVVERDDVCSVNCISKNGAILLLTYAL</sequence>
<dbReference type="InParanoid" id="L2GLQ7"/>
<dbReference type="AlphaFoldDB" id="L2GLQ7"/>
<evidence type="ECO:0000256" key="1">
    <source>
        <dbReference type="SAM" id="MobiDB-lite"/>
    </source>
</evidence>
<feature type="compositionally biased region" description="Basic and acidic residues" evidence="1">
    <location>
        <begin position="248"/>
        <end position="260"/>
    </location>
</feature>
<dbReference type="OrthoDB" id="2195577at2759"/>
<gene>
    <name evidence="2" type="ORF">VICG_01175</name>
</gene>
<proteinExistence type="predicted"/>
<feature type="compositionally biased region" description="Polar residues" evidence="1">
    <location>
        <begin position="118"/>
        <end position="128"/>
    </location>
</feature>
<dbReference type="Proteomes" id="UP000011082">
    <property type="component" value="Unassembled WGS sequence"/>
</dbReference>
<accession>L2GLQ7</accession>
<dbReference type="EMBL" id="JH370138">
    <property type="protein sequence ID" value="ELA41823.1"/>
    <property type="molecule type" value="Genomic_DNA"/>
</dbReference>
<feature type="region of interest" description="Disordered" evidence="1">
    <location>
        <begin position="236"/>
        <end position="279"/>
    </location>
</feature>
<evidence type="ECO:0000313" key="3">
    <source>
        <dbReference type="Proteomes" id="UP000011082"/>
    </source>
</evidence>
<reference evidence="3" key="1">
    <citation type="submission" date="2011-05" db="EMBL/GenBank/DDBJ databases">
        <title>The genome sequence of Vittaforma corneae strain ATCC 50505.</title>
        <authorList>
            <consortium name="The Broad Institute Genome Sequencing Platform"/>
            <person name="Cuomo C."/>
            <person name="Didier E."/>
            <person name="Bowers L."/>
            <person name="Young S.K."/>
            <person name="Zeng Q."/>
            <person name="Gargeya S."/>
            <person name="Fitzgerald M."/>
            <person name="Haas B."/>
            <person name="Abouelleil A."/>
            <person name="Alvarado L."/>
            <person name="Arachchi H.M."/>
            <person name="Berlin A."/>
            <person name="Chapman S.B."/>
            <person name="Gearin G."/>
            <person name="Goldberg J."/>
            <person name="Griggs A."/>
            <person name="Gujja S."/>
            <person name="Hansen M."/>
            <person name="Heiman D."/>
            <person name="Howarth C."/>
            <person name="Larimer J."/>
            <person name="Lui A."/>
            <person name="MacDonald P.J.P."/>
            <person name="McCowen C."/>
            <person name="Montmayeur A."/>
            <person name="Murphy C."/>
            <person name="Neiman D."/>
            <person name="Pearson M."/>
            <person name="Priest M."/>
            <person name="Roberts A."/>
            <person name="Saif S."/>
            <person name="Shea T."/>
            <person name="Sisk P."/>
            <person name="Stolte C."/>
            <person name="Sykes S."/>
            <person name="Wortman J."/>
            <person name="Nusbaum C."/>
            <person name="Birren B."/>
        </authorList>
    </citation>
    <scope>NUCLEOTIDE SEQUENCE [LARGE SCALE GENOMIC DNA]</scope>
    <source>
        <strain evidence="3">ATCC 50505</strain>
    </source>
</reference>
<dbReference type="RefSeq" id="XP_007604621.1">
    <property type="nucleotide sequence ID" value="XM_007604559.1"/>
</dbReference>
<protein>
    <submittedName>
        <fullName evidence="2">Uncharacterized protein</fullName>
    </submittedName>
</protein>
<evidence type="ECO:0000313" key="2">
    <source>
        <dbReference type="EMBL" id="ELA41823.1"/>
    </source>
</evidence>
<name>L2GLQ7_VITCO</name>
<feature type="compositionally biased region" description="Basic and acidic residues" evidence="1">
    <location>
        <begin position="267"/>
        <end position="276"/>
    </location>
</feature>